<comment type="caution">
    <text evidence="1">The sequence shown here is derived from an EMBL/GenBank/DDBJ whole genome shotgun (WGS) entry which is preliminary data.</text>
</comment>
<dbReference type="PANTHER" id="PTHR47326:SF1">
    <property type="entry name" value="HTH PSQ-TYPE DOMAIN-CONTAINING PROTEIN"/>
    <property type="match status" value="1"/>
</dbReference>
<keyword evidence="2" id="KW-1185">Reference proteome</keyword>
<reference evidence="1 2" key="1">
    <citation type="journal article" date="2019" name="Sci. Rep.">
        <title>Orb-weaving spider Araneus ventricosus genome elucidates the spidroin gene catalogue.</title>
        <authorList>
            <person name="Kono N."/>
            <person name="Nakamura H."/>
            <person name="Ohtoshi R."/>
            <person name="Moran D.A.P."/>
            <person name="Shinohara A."/>
            <person name="Yoshida Y."/>
            <person name="Fujiwara M."/>
            <person name="Mori M."/>
            <person name="Tomita M."/>
            <person name="Arakawa K."/>
        </authorList>
    </citation>
    <scope>NUCLEOTIDE SEQUENCE [LARGE SCALE GENOMIC DNA]</scope>
</reference>
<proteinExistence type="predicted"/>
<accession>A0A4Y2GQJ5</accession>
<sequence>MLLVYPMMSCPMQCGRPSVNEATVELVRQSFQRSPTKSTRQASCELQIPHTSLVRILHKRLRLHAYEVQIVQDLEANDCPRRAEFAIEILNRIDVENDFLNRICFSDESTFHVSGMVNRHNVRIWRSKNPHVSAQLQRDSPKVNVWCGLMHNKVIGPFFFTEKSITVNVYLDLLQLLIEPQLEEFQSWIMFQQDGAPPTLGFVST</sequence>
<name>A0A4Y2GQJ5_ARAVE</name>
<dbReference type="InterPro" id="IPR036397">
    <property type="entry name" value="RNaseH_sf"/>
</dbReference>
<dbReference type="Proteomes" id="UP000499080">
    <property type="component" value="Unassembled WGS sequence"/>
</dbReference>
<dbReference type="Gene3D" id="3.30.420.10">
    <property type="entry name" value="Ribonuclease H-like superfamily/Ribonuclease H"/>
    <property type="match status" value="1"/>
</dbReference>
<organism evidence="1 2">
    <name type="scientific">Araneus ventricosus</name>
    <name type="common">Orbweaver spider</name>
    <name type="synonym">Epeira ventricosa</name>
    <dbReference type="NCBI Taxonomy" id="182803"/>
    <lineage>
        <taxon>Eukaryota</taxon>
        <taxon>Metazoa</taxon>
        <taxon>Ecdysozoa</taxon>
        <taxon>Arthropoda</taxon>
        <taxon>Chelicerata</taxon>
        <taxon>Arachnida</taxon>
        <taxon>Araneae</taxon>
        <taxon>Araneomorphae</taxon>
        <taxon>Entelegynae</taxon>
        <taxon>Araneoidea</taxon>
        <taxon>Araneidae</taxon>
        <taxon>Araneus</taxon>
    </lineage>
</organism>
<protein>
    <submittedName>
        <fullName evidence="1">Uncharacterized protein</fullName>
    </submittedName>
</protein>
<evidence type="ECO:0000313" key="2">
    <source>
        <dbReference type="Proteomes" id="UP000499080"/>
    </source>
</evidence>
<dbReference type="GO" id="GO:0003676">
    <property type="term" value="F:nucleic acid binding"/>
    <property type="evidence" value="ECO:0007669"/>
    <property type="project" value="InterPro"/>
</dbReference>
<evidence type="ECO:0000313" key="1">
    <source>
        <dbReference type="EMBL" id="GBM55079.1"/>
    </source>
</evidence>
<dbReference type="OrthoDB" id="9986793at2759"/>
<dbReference type="EMBL" id="BGPR01001484">
    <property type="protein sequence ID" value="GBM55079.1"/>
    <property type="molecule type" value="Genomic_DNA"/>
</dbReference>
<dbReference type="PANTHER" id="PTHR47326">
    <property type="entry name" value="TRANSPOSABLE ELEMENT TC3 TRANSPOSASE-LIKE PROTEIN"/>
    <property type="match status" value="1"/>
</dbReference>
<dbReference type="AlphaFoldDB" id="A0A4Y2GQJ5"/>
<gene>
    <name evidence="1" type="ORF">AVEN_145140_1</name>
</gene>